<dbReference type="PANTHER" id="PTHR11786:SF0">
    <property type="entry name" value="ARYLAMINE N-ACETYLTRANSFERASE 4-RELATED"/>
    <property type="match status" value="1"/>
</dbReference>
<dbReference type="EMBL" id="CP036495">
    <property type="protein sequence ID" value="UZA67025.1"/>
    <property type="molecule type" value="Genomic_DNA"/>
</dbReference>
<dbReference type="AlphaFoldDB" id="A0AA46VT32"/>
<comment type="similarity">
    <text evidence="1">Belongs to the arylamine N-acetyltransferase family.</text>
</comment>
<dbReference type="InterPro" id="IPR001447">
    <property type="entry name" value="Arylamine_N-AcTrfase"/>
</dbReference>
<evidence type="ECO:0000313" key="2">
    <source>
        <dbReference type="EMBL" id="UZA67025.1"/>
    </source>
</evidence>
<reference evidence="2" key="1">
    <citation type="submission" date="2019-02" db="EMBL/GenBank/DDBJ databases">
        <authorList>
            <person name="Lutz S."/>
            <person name="Schori C."/>
            <person name="Ahrens C.H."/>
            <person name="Gueguen E."/>
        </authorList>
    </citation>
    <scope>NUCLEOTIDE SEQUENCE</scope>
    <source>
        <strain evidence="2">Psy35</strain>
    </source>
</reference>
<dbReference type="GO" id="GO:0016407">
    <property type="term" value="F:acetyltransferase activity"/>
    <property type="evidence" value="ECO:0007669"/>
    <property type="project" value="InterPro"/>
</dbReference>
<evidence type="ECO:0008006" key="4">
    <source>
        <dbReference type="Google" id="ProtNLM"/>
    </source>
</evidence>
<proteinExistence type="inferred from homology"/>
<dbReference type="Proteomes" id="UP001163644">
    <property type="component" value="Chromosome"/>
</dbReference>
<evidence type="ECO:0000313" key="3">
    <source>
        <dbReference type="Proteomes" id="UP001163644"/>
    </source>
</evidence>
<dbReference type="Gene3D" id="2.40.128.150">
    <property type="entry name" value="Cysteine proteinases"/>
    <property type="match status" value="1"/>
</dbReference>
<dbReference type="Pfam" id="PF00797">
    <property type="entry name" value="Acetyltransf_2"/>
    <property type="match status" value="1"/>
</dbReference>
<dbReference type="PANTHER" id="PTHR11786">
    <property type="entry name" value="N-HYDROXYARYLAMINE O-ACETYLTRANSFERASE"/>
    <property type="match status" value="1"/>
</dbReference>
<dbReference type="SUPFAM" id="SSF54001">
    <property type="entry name" value="Cysteine proteinases"/>
    <property type="match status" value="1"/>
</dbReference>
<organism evidence="2 3">
    <name type="scientific">Pseudomonas viridiflava</name>
    <name type="common">Phytomonas viridiflava</name>
    <dbReference type="NCBI Taxonomy" id="33069"/>
    <lineage>
        <taxon>Bacteria</taxon>
        <taxon>Pseudomonadati</taxon>
        <taxon>Pseudomonadota</taxon>
        <taxon>Gammaproteobacteria</taxon>
        <taxon>Pseudomonadales</taxon>
        <taxon>Pseudomonadaceae</taxon>
        <taxon>Pseudomonas</taxon>
    </lineage>
</organism>
<accession>A0AA46VT32</accession>
<protein>
    <recommendedName>
        <fullName evidence="4">N-hydroxyarylamine O-acetyltransferase</fullName>
    </recommendedName>
</protein>
<name>A0AA46VT32_PSEVI</name>
<evidence type="ECO:0000256" key="1">
    <source>
        <dbReference type="ARBA" id="ARBA00006547"/>
    </source>
</evidence>
<dbReference type="InterPro" id="IPR038765">
    <property type="entry name" value="Papain-like_cys_pep_sf"/>
</dbReference>
<sequence length="278" mass="31352">MKASGCVTETAQQERQTLAKDVFMTAQAHSPQLHHVFGLHRTWTQRYVFNNLNALLNGPPNLSPDTLLRSLARYRGGYCHELNSAFKAHLERQGIEATPYLARVVYRTGDRVLPPTHLYLLTQVAGRVLLCDTGFGNGLLWPIELDTESARPQNTLAFQVRPSQSGRGLWISEQGQWDELYRLGDEPSRQAHIDTANHYSATSPDSIFCRNLVLTRYTRGGRRRLLNLRYVNEMQQTVLLDSRSAFDSCLQGQFDVRPTAVEAGRLFEIARSAARPAA</sequence>
<gene>
    <name evidence="2" type="ORF">EZZ81_01770</name>
</gene>
<dbReference type="Gene3D" id="3.30.2140.10">
    <property type="entry name" value="Arylamine N-acetyltransferase"/>
    <property type="match status" value="1"/>
</dbReference>